<comment type="caution">
    <text evidence="2">The sequence shown here is derived from an EMBL/GenBank/DDBJ whole genome shotgun (WGS) entry which is preliminary data.</text>
</comment>
<dbReference type="AlphaFoldDB" id="A0AAD2FSF9"/>
<feature type="region of interest" description="Disordered" evidence="1">
    <location>
        <begin position="26"/>
        <end position="61"/>
    </location>
</feature>
<feature type="region of interest" description="Disordered" evidence="1">
    <location>
        <begin position="177"/>
        <end position="209"/>
    </location>
</feature>
<accession>A0AAD2FSF9</accession>
<feature type="compositionally biased region" description="Polar residues" evidence="1">
    <location>
        <begin position="39"/>
        <end position="61"/>
    </location>
</feature>
<name>A0AAD2FSF9_9STRA</name>
<proteinExistence type="predicted"/>
<dbReference type="Proteomes" id="UP001295423">
    <property type="component" value="Unassembled WGS sequence"/>
</dbReference>
<sequence>MKVKELRSWLENFGEKHKQHYKHGISHAQEANQDEDNLLTIQTKPSNASTSRMSSEDSITSEDGASLSLAFSSSPTDTNDIVISIGARSNPADVGEGECYFPDPSFVVLSDESSVEEGDEDLEDFQLLGDTFHPIFEESNFGTERKSSRRVTFGGIQSAGSISINDQDARPIRSKRASLANDATGPNSSLGSRDVAGANTDEVPPPSMQQAKSIFRKKLDPAAVEFLQPKQHLLWETSTRKPVGAPRSSVGAAIEVFGGQGGRETIVSRRTDELQRRWSENRAVTHVKKTKWCVCEKTGVYKRKIVVEPEYRSV</sequence>
<gene>
    <name evidence="2" type="ORF">CYCCA115_LOCUS13098</name>
</gene>
<evidence type="ECO:0000313" key="2">
    <source>
        <dbReference type="EMBL" id="CAJ1951489.1"/>
    </source>
</evidence>
<reference evidence="2" key="1">
    <citation type="submission" date="2023-08" db="EMBL/GenBank/DDBJ databases">
        <authorList>
            <person name="Audoor S."/>
            <person name="Bilcke G."/>
        </authorList>
    </citation>
    <scope>NUCLEOTIDE SEQUENCE</scope>
</reference>
<evidence type="ECO:0000313" key="3">
    <source>
        <dbReference type="Proteomes" id="UP001295423"/>
    </source>
</evidence>
<evidence type="ECO:0000256" key="1">
    <source>
        <dbReference type="SAM" id="MobiDB-lite"/>
    </source>
</evidence>
<keyword evidence="3" id="KW-1185">Reference proteome</keyword>
<dbReference type="EMBL" id="CAKOGP040001782">
    <property type="protein sequence ID" value="CAJ1951489.1"/>
    <property type="molecule type" value="Genomic_DNA"/>
</dbReference>
<organism evidence="2 3">
    <name type="scientific">Cylindrotheca closterium</name>
    <dbReference type="NCBI Taxonomy" id="2856"/>
    <lineage>
        <taxon>Eukaryota</taxon>
        <taxon>Sar</taxon>
        <taxon>Stramenopiles</taxon>
        <taxon>Ochrophyta</taxon>
        <taxon>Bacillariophyta</taxon>
        <taxon>Bacillariophyceae</taxon>
        <taxon>Bacillariophycidae</taxon>
        <taxon>Bacillariales</taxon>
        <taxon>Bacillariaceae</taxon>
        <taxon>Cylindrotheca</taxon>
    </lineage>
</organism>
<protein>
    <submittedName>
        <fullName evidence="2">Uncharacterized protein</fullName>
    </submittedName>
</protein>